<dbReference type="EMBL" id="CAKOAT010155267">
    <property type="protein sequence ID" value="CAH8346994.1"/>
    <property type="molecule type" value="Genomic_DNA"/>
</dbReference>
<protein>
    <submittedName>
        <fullName evidence="2">Uncharacterized protein</fullName>
    </submittedName>
</protein>
<feature type="region of interest" description="Disordered" evidence="1">
    <location>
        <begin position="234"/>
        <end position="260"/>
    </location>
</feature>
<dbReference type="AlphaFoldDB" id="A0ABC8K738"/>
<dbReference type="Proteomes" id="UP001642260">
    <property type="component" value="Unassembled WGS sequence"/>
</dbReference>
<evidence type="ECO:0000313" key="2">
    <source>
        <dbReference type="EMBL" id="CAH8346994.1"/>
    </source>
</evidence>
<name>A0ABC8K738_ERUVS</name>
<proteinExistence type="predicted"/>
<evidence type="ECO:0000313" key="3">
    <source>
        <dbReference type="Proteomes" id="UP001642260"/>
    </source>
</evidence>
<comment type="caution">
    <text evidence="2">The sequence shown here is derived from an EMBL/GenBank/DDBJ whole genome shotgun (WGS) entry which is preliminary data.</text>
</comment>
<accession>A0ABC8K738</accession>
<keyword evidence="3" id="KW-1185">Reference proteome</keyword>
<gene>
    <name evidence="2" type="ORF">ERUC_LOCUS17043</name>
</gene>
<organism evidence="2 3">
    <name type="scientific">Eruca vesicaria subsp. sativa</name>
    <name type="common">Garden rocket</name>
    <name type="synonym">Eruca sativa</name>
    <dbReference type="NCBI Taxonomy" id="29727"/>
    <lineage>
        <taxon>Eukaryota</taxon>
        <taxon>Viridiplantae</taxon>
        <taxon>Streptophyta</taxon>
        <taxon>Embryophyta</taxon>
        <taxon>Tracheophyta</taxon>
        <taxon>Spermatophyta</taxon>
        <taxon>Magnoliopsida</taxon>
        <taxon>eudicotyledons</taxon>
        <taxon>Gunneridae</taxon>
        <taxon>Pentapetalae</taxon>
        <taxon>rosids</taxon>
        <taxon>malvids</taxon>
        <taxon>Brassicales</taxon>
        <taxon>Brassicaceae</taxon>
        <taxon>Brassiceae</taxon>
        <taxon>Eruca</taxon>
    </lineage>
</organism>
<sequence>MIVITTSSNPLIPRKSFIALSSATKNNQPFFRSAPALSTAYARVRPPEACLLLALFSSLLPSHFPSTIALFWALVKRLLLILVTAREVRRNCYRFGFVLESGRGGVQWSWPVGLLRLEPGTLTASSGFVSSSMEPSLASVVVHFGDGSRSVTVSSVLEGSKRRPGFCLGHGGVPLALSSHPSAREGSLDSSTVVFGGGSSEFLLGLGGGFKRCVTCTSSALVVYKACVRWSSSGASYSGDDKGSPGIRGNKENLTFSRSR</sequence>
<evidence type="ECO:0000256" key="1">
    <source>
        <dbReference type="SAM" id="MobiDB-lite"/>
    </source>
</evidence>
<reference evidence="2 3" key="1">
    <citation type="submission" date="2022-03" db="EMBL/GenBank/DDBJ databases">
        <authorList>
            <person name="Macdonald S."/>
            <person name="Ahmed S."/>
            <person name="Newling K."/>
        </authorList>
    </citation>
    <scope>NUCLEOTIDE SEQUENCE [LARGE SCALE GENOMIC DNA]</scope>
</reference>